<comment type="caution">
    <text evidence="1">The sequence shown here is derived from an EMBL/GenBank/DDBJ whole genome shotgun (WGS) entry which is preliminary data.</text>
</comment>
<dbReference type="EMBL" id="JASCZI010003549">
    <property type="protein sequence ID" value="MED6116858.1"/>
    <property type="molecule type" value="Genomic_DNA"/>
</dbReference>
<organism evidence="1 2">
    <name type="scientific">Stylosanthes scabra</name>
    <dbReference type="NCBI Taxonomy" id="79078"/>
    <lineage>
        <taxon>Eukaryota</taxon>
        <taxon>Viridiplantae</taxon>
        <taxon>Streptophyta</taxon>
        <taxon>Embryophyta</taxon>
        <taxon>Tracheophyta</taxon>
        <taxon>Spermatophyta</taxon>
        <taxon>Magnoliopsida</taxon>
        <taxon>eudicotyledons</taxon>
        <taxon>Gunneridae</taxon>
        <taxon>Pentapetalae</taxon>
        <taxon>rosids</taxon>
        <taxon>fabids</taxon>
        <taxon>Fabales</taxon>
        <taxon>Fabaceae</taxon>
        <taxon>Papilionoideae</taxon>
        <taxon>50 kb inversion clade</taxon>
        <taxon>dalbergioids sensu lato</taxon>
        <taxon>Dalbergieae</taxon>
        <taxon>Pterocarpus clade</taxon>
        <taxon>Stylosanthes</taxon>
    </lineage>
</organism>
<sequence>MLLLRMRGELRDTDQSRGERVRYDGGEEEGFVTALRRRASPLAPKFPLSLSCLIVVAEMRRGREKNATHKAEGKHMYSCS</sequence>
<protein>
    <submittedName>
        <fullName evidence="1">Uncharacterized protein</fullName>
    </submittedName>
</protein>
<proteinExistence type="predicted"/>
<accession>A0ABU6QYB8</accession>
<name>A0ABU6QYB8_9FABA</name>
<evidence type="ECO:0000313" key="1">
    <source>
        <dbReference type="EMBL" id="MED6116858.1"/>
    </source>
</evidence>
<keyword evidence="2" id="KW-1185">Reference proteome</keyword>
<gene>
    <name evidence="1" type="ORF">PIB30_104219</name>
</gene>
<dbReference type="Proteomes" id="UP001341840">
    <property type="component" value="Unassembled WGS sequence"/>
</dbReference>
<evidence type="ECO:0000313" key="2">
    <source>
        <dbReference type="Proteomes" id="UP001341840"/>
    </source>
</evidence>
<reference evidence="1 2" key="1">
    <citation type="journal article" date="2023" name="Plants (Basel)">
        <title>Bridging the Gap: Combining Genomics and Transcriptomics Approaches to Understand Stylosanthes scabra, an Orphan Legume from the Brazilian Caatinga.</title>
        <authorList>
            <person name="Ferreira-Neto J.R.C."/>
            <person name="da Silva M.D."/>
            <person name="Binneck E."/>
            <person name="de Melo N.F."/>
            <person name="da Silva R.H."/>
            <person name="de Melo A.L.T.M."/>
            <person name="Pandolfi V."/>
            <person name="Bustamante F.O."/>
            <person name="Brasileiro-Vidal A.C."/>
            <person name="Benko-Iseppon A.M."/>
        </authorList>
    </citation>
    <scope>NUCLEOTIDE SEQUENCE [LARGE SCALE GENOMIC DNA]</scope>
    <source>
        <tissue evidence="1">Leaves</tissue>
    </source>
</reference>